<protein>
    <submittedName>
        <fullName evidence="2">Uncharacterized protein</fullName>
    </submittedName>
</protein>
<keyword evidence="1" id="KW-0472">Membrane</keyword>
<organism evidence="2 3">
    <name type="scientific">Candida viswanathii</name>
    <dbReference type="NCBI Taxonomy" id="5486"/>
    <lineage>
        <taxon>Eukaryota</taxon>
        <taxon>Fungi</taxon>
        <taxon>Dikarya</taxon>
        <taxon>Ascomycota</taxon>
        <taxon>Saccharomycotina</taxon>
        <taxon>Pichiomycetes</taxon>
        <taxon>Debaryomycetaceae</taxon>
        <taxon>Candida/Lodderomyces clade</taxon>
        <taxon>Candida</taxon>
    </lineage>
</organism>
<evidence type="ECO:0000313" key="2">
    <source>
        <dbReference type="EMBL" id="RCK57469.1"/>
    </source>
</evidence>
<keyword evidence="1" id="KW-0812">Transmembrane</keyword>
<proteinExistence type="predicted"/>
<keyword evidence="3" id="KW-1185">Reference proteome</keyword>
<feature type="transmembrane region" description="Helical" evidence="1">
    <location>
        <begin position="21"/>
        <end position="40"/>
    </location>
</feature>
<reference evidence="2 3" key="1">
    <citation type="submission" date="2018-06" db="EMBL/GenBank/DDBJ databases">
        <title>Whole genome sequencing of Candida tropicalis (genome annotated by CSBL at Korea University).</title>
        <authorList>
            <person name="Ahn J."/>
        </authorList>
    </citation>
    <scope>NUCLEOTIDE SEQUENCE [LARGE SCALE GENOMIC DNA]</scope>
    <source>
        <strain evidence="2 3">ATCC 20962</strain>
    </source>
</reference>
<evidence type="ECO:0000313" key="3">
    <source>
        <dbReference type="Proteomes" id="UP000253472"/>
    </source>
</evidence>
<comment type="caution">
    <text evidence="2">The sequence shown here is derived from an EMBL/GenBank/DDBJ whole genome shotgun (WGS) entry which is preliminary data.</text>
</comment>
<dbReference type="Proteomes" id="UP000253472">
    <property type="component" value="Unassembled WGS sequence"/>
</dbReference>
<sequence length="129" mass="15285">MQSKPHPLYKPFWDIPKQAKWFAFCLQYFGCAMAPLLYSWRGDICRKDIRERNVVLVSKLVWPTVEAPLFLKGYTFMACSGFMLCVWTVLVLYLYKKEEQANARENGIIVYDSSKQDLEDVQRESWLMR</sequence>
<name>A0A367XVN1_9ASCO</name>
<keyword evidence="1" id="KW-1133">Transmembrane helix</keyword>
<dbReference type="EMBL" id="QLNQ01000028">
    <property type="protein sequence ID" value="RCK57469.1"/>
    <property type="molecule type" value="Genomic_DNA"/>
</dbReference>
<feature type="transmembrane region" description="Helical" evidence="1">
    <location>
        <begin position="74"/>
        <end position="95"/>
    </location>
</feature>
<gene>
    <name evidence="2" type="ORF">Cantr_06775</name>
</gene>
<dbReference type="OrthoDB" id="4095433at2759"/>
<dbReference type="AlphaFoldDB" id="A0A367XVN1"/>
<evidence type="ECO:0000256" key="1">
    <source>
        <dbReference type="SAM" id="Phobius"/>
    </source>
</evidence>
<dbReference type="STRING" id="5486.A0A367XVN1"/>
<accession>A0A367XVN1</accession>